<dbReference type="Gene3D" id="3.30.2310.20">
    <property type="entry name" value="RelE-like"/>
    <property type="match status" value="1"/>
</dbReference>
<evidence type="ECO:0000313" key="2">
    <source>
        <dbReference type="EMBL" id="ORP04976.1"/>
    </source>
</evidence>
<keyword evidence="1" id="KW-1277">Toxin-antitoxin system</keyword>
<accession>A0A1X1KZV8</accession>
<sequence>MDYKIVLFPIVREKIASIKSYIALNFSKELGDKVADDIISGISILKIFPEAGFDADLKYHIFDPRHKTRGITIMKKYIALYHIVEEDKKVVVTKLFSVKEDPIKLFR</sequence>
<organism evidence="2 3">
    <name type="scientific">Streptococcus mitis</name>
    <dbReference type="NCBI Taxonomy" id="28037"/>
    <lineage>
        <taxon>Bacteria</taxon>
        <taxon>Bacillati</taxon>
        <taxon>Bacillota</taxon>
        <taxon>Bacilli</taxon>
        <taxon>Lactobacillales</taxon>
        <taxon>Streptococcaceae</taxon>
        <taxon>Streptococcus</taxon>
        <taxon>Streptococcus mitis group</taxon>
    </lineage>
</organism>
<dbReference type="Pfam" id="PF05016">
    <property type="entry name" value="ParE_toxin"/>
    <property type="match status" value="1"/>
</dbReference>
<protein>
    <recommendedName>
        <fullName evidence="4">Type II toxin-antitoxin system RelE/ParE family toxin</fullName>
    </recommendedName>
</protein>
<dbReference type="InterPro" id="IPR007712">
    <property type="entry name" value="RelE/ParE_toxin"/>
</dbReference>
<evidence type="ECO:0000313" key="3">
    <source>
        <dbReference type="Proteomes" id="UP000193388"/>
    </source>
</evidence>
<dbReference type="RefSeq" id="WP_084928060.1">
    <property type="nucleotide sequence ID" value="NZ_NCVM01000017.1"/>
</dbReference>
<comment type="caution">
    <text evidence="2">The sequence shown here is derived from an EMBL/GenBank/DDBJ whole genome shotgun (WGS) entry which is preliminary data.</text>
</comment>
<dbReference type="AlphaFoldDB" id="A0A1X1KZV8"/>
<evidence type="ECO:0008006" key="4">
    <source>
        <dbReference type="Google" id="ProtNLM"/>
    </source>
</evidence>
<evidence type="ECO:0000256" key="1">
    <source>
        <dbReference type="ARBA" id="ARBA00022649"/>
    </source>
</evidence>
<name>A0A1X1KZV8_STRMT</name>
<dbReference type="EMBL" id="NCVM01000017">
    <property type="protein sequence ID" value="ORP04976.1"/>
    <property type="molecule type" value="Genomic_DNA"/>
</dbReference>
<dbReference type="InterPro" id="IPR035093">
    <property type="entry name" value="RelE/ParE_toxin_dom_sf"/>
</dbReference>
<dbReference type="Proteomes" id="UP000193388">
    <property type="component" value="Unassembled WGS sequence"/>
</dbReference>
<proteinExistence type="predicted"/>
<gene>
    <name evidence="2" type="ORF">B7693_00265</name>
</gene>
<reference evidence="2 3" key="1">
    <citation type="journal article" date="2016" name="Eur. J. Clin. Microbiol. Infect. Dis.">
        <title>Whole genome sequencing as a tool for phylogenetic analysis of clinical strains of Mitis group streptococci.</title>
        <authorList>
            <person name="Rasmussen L.H."/>
            <person name="Dargis R."/>
            <person name="Hojholt K."/>
            <person name="Christensen J.J."/>
            <person name="Skovgaard O."/>
            <person name="Justesen U.S."/>
            <person name="Rosenvinge F.S."/>
            <person name="Moser C."/>
            <person name="Lukjancenko O."/>
            <person name="Rasmussen S."/>
            <person name="Nielsen X.C."/>
        </authorList>
    </citation>
    <scope>NUCLEOTIDE SEQUENCE [LARGE SCALE GENOMIC DNA]</scope>
    <source>
        <strain evidence="2 3">B_5756_13</strain>
    </source>
</reference>